<feature type="modified residue" description="Phosphohistidine" evidence="2">
    <location>
        <position position="45"/>
    </location>
</feature>
<sequence>MIYQKILQEFIRQLSDEHMKDVSLMEQLSEKSSSEEFLAAHRVTHSIKGVAGNLCMRPLAEAAANLDRKLKLNHPPEPEQLQMFRKLLEQSYTEVHTWLLAQHSAPPLSVTVSGEGGAGASDVSILARLRGLMAEIRNSQYIDESELEEITDTLKNYYHEGIDAEVLWKTVTQALDQFDFEQAASALQRLLNKLESAS</sequence>
<reference evidence="4" key="1">
    <citation type="submission" date="2017-02" db="EMBL/GenBank/DDBJ databases">
        <title>Draft Genome Sequence of the Salt Water Bacterium Oceanospirillum linum ATCC 11336.</title>
        <authorList>
            <person name="Trachtenberg A.M."/>
            <person name="Carney J.G."/>
            <person name="Linnane J.D."/>
            <person name="Rheaume B.A."/>
            <person name="Pitts N.L."/>
            <person name="Mykles D.L."/>
            <person name="Maclea K.S."/>
        </authorList>
    </citation>
    <scope>NUCLEOTIDE SEQUENCE [LARGE SCALE GENOMIC DNA]</scope>
    <source>
        <strain evidence="4">ATCC 11336</strain>
    </source>
</reference>
<dbReference type="Pfam" id="PF01627">
    <property type="entry name" value="Hpt"/>
    <property type="match status" value="1"/>
</dbReference>
<dbReference type="RefSeq" id="WP_078319154.1">
    <property type="nucleotide sequence ID" value="NZ_FXTS01000002.1"/>
</dbReference>
<dbReference type="EMBL" id="MTSD02000002">
    <property type="protein sequence ID" value="OOV87805.1"/>
    <property type="molecule type" value="Genomic_DNA"/>
</dbReference>
<dbReference type="STRING" id="966.BTA35_0207330"/>
<evidence type="ECO:0000313" key="5">
    <source>
        <dbReference type="Proteomes" id="UP000190064"/>
    </source>
</evidence>
<evidence type="ECO:0000256" key="2">
    <source>
        <dbReference type="PROSITE-ProRule" id="PRU00110"/>
    </source>
</evidence>
<gene>
    <name evidence="4" type="ORF">BTA35_0207330</name>
</gene>
<dbReference type="AlphaFoldDB" id="A0A1T1HDA2"/>
<evidence type="ECO:0000256" key="1">
    <source>
        <dbReference type="ARBA" id="ARBA00023012"/>
    </source>
</evidence>
<dbReference type="Gene3D" id="1.20.120.160">
    <property type="entry name" value="HPT domain"/>
    <property type="match status" value="1"/>
</dbReference>
<evidence type="ECO:0000259" key="3">
    <source>
        <dbReference type="PROSITE" id="PS50894"/>
    </source>
</evidence>
<proteinExistence type="predicted"/>
<evidence type="ECO:0000313" key="4">
    <source>
        <dbReference type="EMBL" id="OOV87805.1"/>
    </source>
</evidence>
<dbReference type="InterPro" id="IPR036641">
    <property type="entry name" value="HPT_dom_sf"/>
</dbReference>
<dbReference type="InterPro" id="IPR008207">
    <property type="entry name" value="Sig_transdc_His_kin_Hpt_dom"/>
</dbReference>
<keyword evidence="1" id="KW-0902">Two-component regulatory system</keyword>
<protein>
    <recommendedName>
        <fullName evidence="3">HPt domain-containing protein</fullName>
    </recommendedName>
</protein>
<name>A0A1T1HDA2_OCELI</name>
<accession>A0A1T1HDA2</accession>
<dbReference type="PROSITE" id="PS50894">
    <property type="entry name" value="HPT"/>
    <property type="match status" value="1"/>
</dbReference>
<keyword evidence="2" id="KW-0597">Phosphoprotein</keyword>
<dbReference type="SUPFAM" id="SSF47226">
    <property type="entry name" value="Histidine-containing phosphotransfer domain, HPT domain"/>
    <property type="match status" value="1"/>
</dbReference>
<comment type="caution">
    <text evidence="4">The sequence shown here is derived from an EMBL/GenBank/DDBJ whole genome shotgun (WGS) entry which is preliminary data.</text>
</comment>
<feature type="domain" description="HPt" evidence="3">
    <location>
        <begin position="3"/>
        <end position="98"/>
    </location>
</feature>
<dbReference type="GO" id="GO:0000160">
    <property type="term" value="P:phosphorelay signal transduction system"/>
    <property type="evidence" value="ECO:0007669"/>
    <property type="project" value="UniProtKB-KW"/>
</dbReference>
<organism evidence="4 5">
    <name type="scientific">Oceanospirillum linum</name>
    <dbReference type="NCBI Taxonomy" id="966"/>
    <lineage>
        <taxon>Bacteria</taxon>
        <taxon>Pseudomonadati</taxon>
        <taxon>Pseudomonadota</taxon>
        <taxon>Gammaproteobacteria</taxon>
        <taxon>Oceanospirillales</taxon>
        <taxon>Oceanospirillaceae</taxon>
        <taxon>Oceanospirillum</taxon>
    </lineage>
</organism>
<keyword evidence="5" id="KW-1185">Reference proteome</keyword>
<dbReference type="Proteomes" id="UP000190064">
    <property type="component" value="Unassembled WGS sequence"/>
</dbReference>
<dbReference type="GO" id="GO:0004672">
    <property type="term" value="F:protein kinase activity"/>
    <property type="evidence" value="ECO:0007669"/>
    <property type="project" value="UniProtKB-ARBA"/>
</dbReference>